<evidence type="ECO:0000313" key="3">
    <source>
        <dbReference type="Proteomes" id="UP000070160"/>
    </source>
</evidence>
<sequence>MGDIVKIIRFIFFCNWKMIRDLNDKKASSLYRDDAFYYSLAYVLGIFLNTYFG</sequence>
<keyword evidence="1" id="KW-1133">Transmembrane helix</keyword>
<evidence type="ECO:0000313" key="2">
    <source>
        <dbReference type="EMBL" id="KXB92328.1"/>
    </source>
</evidence>
<reference evidence="3" key="1">
    <citation type="submission" date="2016-01" db="EMBL/GenBank/DDBJ databases">
        <authorList>
            <person name="Mitreva M."/>
            <person name="Pepin K.H."/>
            <person name="Mihindukulasuriya K.A."/>
            <person name="Fulton R."/>
            <person name="Fronick C."/>
            <person name="O'Laughlin M."/>
            <person name="Miner T."/>
            <person name="Herter B."/>
            <person name="Rosa B.A."/>
            <person name="Cordes M."/>
            <person name="Tomlinson C."/>
            <person name="Wollam A."/>
            <person name="Palsikar V.B."/>
            <person name="Mardis E.R."/>
            <person name="Wilson R.K."/>
        </authorList>
    </citation>
    <scope>NUCLEOTIDE SEQUENCE [LARGE SCALE GENOMIC DNA]</scope>
    <source>
        <strain evidence="3">KA00182</strain>
    </source>
</reference>
<dbReference type="Proteomes" id="UP000070160">
    <property type="component" value="Unassembled WGS sequence"/>
</dbReference>
<keyword evidence="1" id="KW-0812">Transmembrane</keyword>
<protein>
    <submittedName>
        <fullName evidence="2">Uncharacterized protein</fullName>
    </submittedName>
</protein>
<proteinExistence type="predicted"/>
<dbReference type="AlphaFoldDB" id="A0A134CJE3"/>
<comment type="caution">
    <text evidence="2">The sequence shown here is derived from an EMBL/GenBank/DDBJ whole genome shotgun (WGS) entry which is preliminary data.</text>
</comment>
<keyword evidence="3" id="KW-1185">Reference proteome</keyword>
<accession>A0A134CJE3</accession>
<gene>
    <name evidence="2" type="ORF">HMPREF3182_00445</name>
</gene>
<keyword evidence="1" id="KW-0472">Membrane</keyword>
<evidence type="ECO:0000256" key="1">
    <source>
        <dbReference type="SAM" id="Phobius"/>
    </source>
</evidence>
<feature type="transmembrane region" description="Helical" evidence="1">
    <location>
        <begin position="35"/>
        <end position="52"/>
    </location>
</feature>
<dbReference type="EMBL" id="LSDT01000014">
    <property type="protein sequence ID" value="KXB92328.1"/>
    <property type="molecule type" value="Genomic_DNA"/>
</dbReference>
<organism evidence="2 3">
    <name type="scientific">Megasphaera hutchinsoni</name>
    <dbReference type="NCBI Taxonomy" id="1588748"/>
    <lineage>
        <taxon>Bacteria</taxon>
        <taxon>Bacillati</taxon>
        <taxon>Bacillota</taxon>
        <taxon>Negativicutes</taxon>
        <taxon>Veillonellales</taxon>
        <taxon>Veillonellaceae</taxon>
        <taxon>Megasphaera</taxon>
    </lineage>
</organism>
<name>A0A134CJE3_9FIRM</name>